<organism evidence="1">
    <name type="scientific">Rhizophora mucronata</name>
    <name type="common">Asiatic mangrove</name>
    <dbReference type="NCBI Taxonomy" id="61149"/>
    <lineage>
        <taxon>Eukaryota</taxon>
        <taxon>Viridiplantae</taxon>
        <taxon>Streptophyta</taxon>
        <taxon>Embryophyta</taxon>
        <taxon>Tracheophyta</taxon>
        <taxon>Spermatophyta</taxon>
        <taxon>Magnoliopsida</taxon>
        <taxon>eudicotyledons</taxon>
        <taxon>Gunneridae</taxon>
        <taxon>Pentapetalae</taxon>
        <taxon>rosids</taxon>
        <taxon>fabids</taxon>
        <taxon>Malpighiales</taxon>
        <taxon>Rhizophoraceae</taxon>
        <taxon>Rhizophora</taxon>
    </lineage>
</organism>
<sequence length="23" mass="2557">MVVIEFLLVLEGEGCHWSPVVCP</sequence>
<protein>
    <submittedName>
        <fullName evidence="1">Uncharacterized protein</fullName>
    </submittedName>
</protein>
<reference evidence="1" key="1">
    <citation type="submission" date="2018-02" db="EMBL/GenBank/DDBJ databases">
        <title>Rhizophora mucronata_Transcriptome.</title>
        <authorList>
            <person name="Meera S.P."/>
            <person name="Sreeshan A."/>
            <person name="Augustine A."/>
        </authorList>
    </citation>
    <scope>NUCLEOTIDE SEQUENCE</scope>
    <source>
        <tissue evidence="1">Leaf</tissue>
    </source>
</reference>
<name>A0A2P2R1B2_RHIMU</name>
<dbReference type="AlphaFoldDB" id="A0A2P2R1B2"/>
<dbReference type="EMBL" id="GGEC01092514">
    <property type="protein sequence ID" value="MBX72998.1"/>
    <property type="molecule type" value="Transcribed_RNA"/>
</dbReference>
<accession>A0A2P2R1B2</accession>
<evidence type="ECO:0000313" key="1">
    <source>
        <dbReference type="EMBL" id="MBX72998.1"/>
    </source>
</evidence>
<proteinExistence type="predicted"/>